<organism evidence="1 2">
    <name type="scientific">Candidatus Woesebacteria bacterium RBG_13_36_22</name>
    <dbReference type="NCBI Taxonomy" id="1802478"/>
    <lineage>
        <taxon>Bacteria</taxon>
        <taxon>Candidatus Woeseibacteriota</taxon>
    </lineage>
</organism>
<proteinExistence type="predicted"/>
<accession>A0A1F7X2H2</accession>
<dbReference type="AlphaFoldDB" id="A0A1F7X2H2"/>
<name>A0A1F7X2H2_9BACT</name>
<gene>
    <name evidence="1" type="ORF">A2Z67_05125</name>
</gene>
<comment type="caution">
    <text evidence="1">The sequence shown here is derived from an EMBL/GenBank/DDBJ whole genome shotgun (WGS) entry which is preliminary data.</text>
</comment>
<sequence>MIRINGKKSGLTHCFVCGKELYTSNFTCKDEDCGSRVYGTRAYEELQKIFLQAIENENNFISLSEAWYSQHKLPYPGSLIHKRTRKFNLS</sequence>
<dbReference type="Proteomes" id="UP000176939">
    <property type="component" value="Unassembled WGS sequence"/>
</dbReference>
<evidence type="ECO:0000313" key="1">
    <source>
        <dbReference type="EMBL" id="OGM09294.1"/>
    </source>
</evidence>
<evidence type="ECO:0000313" key="2">
    <source>
        <dbReference type="Proteomes" id="UP000176939"/>
    </source>
</evidence>
<reference evidence="1 2" key="1">
    <citation type="journal article" date="2016" name="Nat. Commun.">
        <title>Thousands of microbial genomes shed light on interconnected biogeochemical processes in an aquifer system.</title>
        <authorList>
            <person name="Anantharaman K."/>
            <person name="Brown C.T."/>
            <person name="Hug L.A."/>
            <person name="Sharon I."/>
            <person name="Castelle C.J."/>
            <person name="Probst A.J."/>
            <person name="Thomas B.C."/>
            <person name="Singh A."/>
            <person name="Wilkins M.J."/>
            <person name="Karaoz U."/>
            <person name="Brodie E.L."/>
            <person name="Williams K.H."/>
            <person name="Hubbard S.S."/>
            <person name="Banfield J.F."/>
        </authorList>
    </citation>
    <scope>NUCLEOTIDE SEQUENCE [LARGE SCALE GENOMIC DNA]</scope>
</reference>
<dbReference type="EMBL" id="MGFQ01000024">
    <property type="protein sequence ID" value="OGM09294.1"/>
    <property type="molecule type" value="Genomic_DNA"/>
</dbReference>
<protein>
    <submittedName>
        <fullName evidence="1">Uncharacterized protein</fullName>
    </submittedName>
</protein>